<dbReference type="Pfam" id="PF15025">
    <property type="entry name" value="C5orf34-like_N"/>
    <property type="match status" value="1"/>
</dbReference>
<dbReference type="InterPro" id="IPR053901">
    <property type="entry name" value="C5orf34-like"/>
</dbReference>
<dbReference type="PhylomeDB" id="A7SN74"/>
<evidence type="ECO:0000259" key="2">
    <source>
        <dbReference type="Pfam" id="PF22833"/>
    </source>
</evidence>
<dbReference type="HOGENOM" id="CLU_1801322_0_0_1"/>
<reference evidence="3 4" key="1">
    <citation type="journal article" date="2007" name="Science">
        <title>Sea anemone genome reveals ancestral eumetazoan gene repertoire and genomic organization.</title>
        <authorList>
            <person name="Putnam N.H."/>
            <person name="Srivastava M."/>
            <person name="Hellsten U."/>
            <person name="Dirks B."/>
            <person name="Chapman J."/>
            <person name="Salamov A."/>
            <person name="Terry A."/>
            <person name="Shapiro H."/>
            <person name="Lindquist E."/>
            <person name="Kapitonov V.V."/>
            <person name="Jurka J."/>
            <person name="Genikhovich G."/>
            <person name="Grigoriev I.V."/>
            <person name="Lucas S.M."/>
            <person name="Steele R.E."/>
            <person name="Finnerty J.R."/>
            <person name="Technau U."/>
            <person name="Martindale M.Q."/>
            <person name="Rokhsar D.S."/>
        </authorList>
    </citation>
    <scope>NUCLEOTIDE SEQUENCE [LARGE SCALE GENOMIC DNA]</scope>
    <source>
        <strain evidence="4">CH2 X CH6</strain>
    </source>
</reference>
<evidence type="ECO:0000259" key="1">
    <source>
        <dbReference type="Pfam" id="PF15025"/>
    </source>
</evidence>
<feature type="domain" description="C5orf34-like second" evidence="2">
    <location>
        <begin position="112"/>
        <end position="144"/>
    </location>
</feature>
<gene>
    <name evidence="3" type="ORF">NEMVEDRAFT_v1g124472</name>
</gene>
<protein>
    <recommendedName>
        <fullName evidence="5">DUF4524 domain-containing protein</fullName>
    </recommendedName>
</protein>
<dbReference type="EMBL" id="DS469717">
    <property type="protein sequence ID" value="EDO34867.1"/>
    <property type="molecule type" value="Genomic_DNA"/>
</dbReference>
<name>A7SN74_NEMVE</name>
<dbReference type="InterPro" id="IPR027830">
    <property type="entry name" value="C5orf34-like_N"/>
</dbReference>
<evidence type="ECO:0008006" key="5">
    <source>
        <dbReference type="Google" id="ProtNLM"/>
    </source>
</evidence>
<dbReference type="STRING" id="45351.A7SN74"/>
<dbReference type="PANTHER" id="PTHR34531:SF1">
    <property type="entry name" value="CHROMOSOME 5 OPEN READING FRAME 34"/>
    <property type="match status" value="1"/>
</dbReference>
<organism evidence="3 4">
    <name type="scientific">Nematostella vectensis</name>
    <name type="common">Starlet sea anemone</name>
    <dbReference type="NCBI Taxonomy" id="45351"/>
    <lineage>
        <taxon>Eukaryota</taxon>
        <taxon>Metazoa</taxon>
        <taxon>Cnidaria</taxon>
        <taxon>Anthozoa</taxon>
        <taxon>Hexacorallia</taxon>
        <taxon>Actiniaria</taxon>
        <taxon>Edwardsiidae</taxon>
        <taxon>Nematostella</taxon>
    </lineage>
</organism>
<dbReference type="eggNOG" id="ENOG502QSYT">
    <property type="taxonomic scope" value="Eukaryota"/>
</dbReference>
<feature type="domain" description="C5orf34-like N-terminal" evidence="1">
    <location>
        <begin position="7"/>
        <end position="68"/>
    </location>
</feature>
<proteinExistence type="predicted"/>
<sequence length="144" mass="16191">MDFSEAVLLKDDSFYARFSDGRVLQLSPCSSTYLFTRPSCHPASVQQYTRFAVSEFRKSVVAAVTFRNQFAERPYVCKELLDDAKSLVNYDDASTCAWPVTIIPDFVAKEINGSVKVHSLDRKAQLLLAPHRQSFTVGFLAQIS</sequence>
<evidence type="ECO:0000313" key="3">
    <source>
        <dbReference type="EMBL" id="EDO34867.1"/>
    </source>
</evidence>
<feature type="non-terminal residue" evidence="3">
    <location>
        <position position="1"/>
    </location>
</feature>
<dbReference type="AlphaFoldDB" id="A7SN74"/>
<dbReference type="PANTHER" id="PTHR34531">
    <property type="entry name" value="ZGC:153352"/>
    <property type="match status" value="1"/>
</dbReference>
<keyword evidence="4" id="KW-1185">Reference proteome</keyword>
<dbReference type="Proteomes" id="UP000001593">
    <property type="component" value="Unassembled WGS sequence"/>
</dbReference>
<dbReference type="OMA" id="DASTCAW"/>
<dbReference type="InParanoid" id="A7SN74"/>
<dbReference type="InterPro" id="IPR053899">
    <property type="entry name" value="C5orf34-like_2nd"/>
</dbReference>
<dbReference type="Pfam" id="PF22833">
    <property type="entry name" value="C5orf34_2nd"/>
    <property type="match status" value="1"/>
</dbReference>
<evidence type="ECO:0000313" key="4">
    <source>
        <dbReference type="Proteomes" id="UP000001593"/>
    </source>
</evidence>
<accession>A7SN74</accession>